<keyword evidence="3" id="KW-1185">Reference proteome</keyword>
<comment type="caution">
    <text evidence="2">The sequence shown here is derived from an EMBL/GenBank/DDBJ whole genome shotgun (WGS) entry which is preliminary data.</text>
</comment>
<dbReference type="AlphaFoldDB" id="A0AA38GE94"/>
<dbReference type="Proteomes" id="UP000824469">
    <property type="component" value="Unassembled WGS sequence"/>
</dbReference>
<feature type="region of interest" description="Disordered" evidence="1">
    <location>
        <begin position="1"/>
        <end position="21"/>
    </location>
</feature>
<proteinExistence type="predicted"/>
<organism evidence="2 3">
    <name type="scientific">Taxus chinensis</name>
    <name type="common">Chinese yew</name>
    <name type="synonym">Taxus wallichiana var. chinensis</name>
    <dbReference type="NCBI Taxonomy" id="29808"/>
    <lineage>
        <taxon>Eukaryota</taxon>
        <taxon>Viridiplantae</taxon>
        <taxon>Streptophyta</taxon>
        <taxon>Embryophyta</taxon>
        <taxon>Tracheophyta</taxon>
        <taxon>Spermatophyta</taxon>
        <taxon>Pinopsida</taxon>
        <taxon>Pinidae</taxon>
        <taxon>Conifers II</taxon>
        <taxon>Cupressales</taxon>
        <taxon>Taxaceae</taxon>
        <taxon>Taxus</taxon>
    </lineage>
</organism>
<sequence>KATLVMEEVSDEEAAPYKGTTSGTIIMGETTIGKEIGRVKIEDASVEVGTTI</sequence>
<evidence type="ECO:0000313" key="2">
    <source>
        <dbReference type="EMBL" id="KAH9320065.1"/>
    </source>
</evidence>
<reference evidence="2 3" key="1">
    <citation type="journal article" date="2021" name="Nat. Plants">
        <title>The Taxus genome provides insights into paclitaxel biosynthesis.</title>
        <authorList>
            <person name="Xiong X."/>
            <person name="Gou J."/>
            <person name="Liao Q."/>
            <person name="Li Y."/>
            <person name="Zhou Q."/>
            <person name="Bi G."/>
            <person name="Li C."/>
            <person name="Du R."/>
            <person name="Wang X."/>
            <person name="Sun T."/>
            <person name="Guo L."/>
            <person name="Liang H."/>
            <person name="Lu P."/>
            <person name="Wu Y."/>
            <person name="Zhang Z."/>
            <person name="Ro D.K."/>
            <person name="Shang Y."/>
            <person name="Huang S."/>
            <person name="Yan J."/>
        </authorList>
    </citation>
    <scope>NUCLEOTIDE SEQUENCE [LARGE SCALE GENOMIC DNA]</scope>
    <source>
        <strain evidence="2">Ta-2019</strain>
    </source>
</reference>
<accession>A0AA38GE94</accession>
<gene>
    <name evidence="2" type="ORF">KI387_021834</name>
</gene>
<protein>
    <submittedName>
        <fullName evidence="2">Uncharacterized protein</fullName>
    </submittedName>
</protein>
<name>A0AA38GE94_TAXCH</name>
<evidence type="ECO:0000256" key="1">
    <source>
        <dbReference type="SAM" id="MobiDB-lite"/>
    </source>
</evidence>
<feature type="non-terminal residue" evidence="2">
    <location>
        <position position="52"/>
    </location>
</feature>
<feature type="non-terminal residue" evidence="2">
    <location>
        <position position="1"/>
    </location>
</feature>
<evidence type="ECO:0000313" key="3">
    <source>
        <dbReference type="Proteomes" id="UP000824469"/>
    </source>
</evidence>
<dbReference type="EMBL" id="JAHRHJ020000004">
    <property type="protein sequence ID" value="KAH9320065.1"/>
    <property type="molecule type" value="Genomic_DNA"/>
</dbReference>